<evidence type="ECO:0000256" key="1">
    <source>
        <dbReference type="ARBA" id="ARBA00023157"/>
    </source>
</evidence>
<keyword evidence="1" id="KW-1015">Disulfide bond</keyword>
<feature type="chain" id="PRO_5047048451" description="Saposin B-type domain-containing protein" evidence="2">
    <location>
        <begin position="27"/>
        <end position="126"/>
    </location>
</feature>
<protein>
    <recommendedName>
        <fullName evidence="3">Saposin B-type domain-containing protein</fullName>
    </recommendedName>
</protein>
<evidence type="ECO:0000259" key="3">
    <source>
        <dbReference type="PROSITE" id="PS50015"/>
    </source>
</evidence>
<organism evidence="4 5">
    <name type="scientific">Blattamonas nauphoetae</name>
    <dbReference type="NCBI Taxonomy" id="2049346"/>
    <lineage>
        <taxon>Eukaryota</taxon>
        <taxon>Metamonada</taxon>
        <taxon>Preaxostyla</taxon>
        <taxon>Oxymonadida</taxon>
        <taxon>Blattamonas</taxon>
    </lineage>
</organism>
<proteinExistence type="predicted"/>
<dbReference type="InterPro" id="IPR008139">
    <property type="entry name" value="SaposinB_dom"/>
</dbReference>
<name>A0ABQ9XVF5_9EUKA</name>
<gene>
    <name evidence="4" type="ORF">BLNAU_9513</name>
</gene>
<sequence length="126" mass="14654">MGLVDHPTQNLKMLSLLFCLFSATQAYWEDDYFYEEIEYDIYEDEDLFADTFGKCDICKMLVKAAEDAGYSQKEPLKTYLQDKICSKLGFLKNMCDEMVGNIVNQTFQMILDEIPPEVVCKKIRLC</sequence>
<evidence type="ECO:0000313" key="4">
    <source>
        <dbReference type="EMBL" id="KAK2955466.1"/>
    </source>
</evidence>
<dbReference type="SUPFAM" id="SSF47862">
    <property type="entry name" value="Saposin"/>
    <property type="match status" value="1"/>
</dbReference>
<feature type="domain" description="Saposin B-type" evidence="3">
    <location>
        <begin position="51"/>
        <end position="126"/>
    </location>
</feature>
<dbReference type="PROSITE" id="PS50015">
    <property type="entry name" value="SAP_B"/>
    <property type="match status" value="1"/>
</dbReference>
<accession>A0ABQ9XVF5</accession>
<evidence type="ECO:0000313" key="5">
    <source>
        <dbReference type="Proteomes" id="UP001281761"/>
    </source>
</evidence>
<evidence type="ECO:0000256" key="2">
    <source>
        <dbReference type="SAM" id="SignalP"/>
    </source>
</evidence>
<reference evidence="4 5" key="1">
    <citation type="journal article" date="2022" name="bioRxiv">
        <title>Genomics of Preaxostyla Flagellates Illuminates Evolutionary Transitions and the Path Towards Mitochondrial Loss.</title>
        <authorList>
            <person name="Novak L.V.F."/>
            <person name="Treitli S.C."/>
            <person name="Pyrih J."/>
            <person name="Halakuc P."/>
            <person name="Pipaliya S.V."/>
            <person name="Vacek V."/>
            <person name="Brzon O."/>
            <person name="Soukal P."/>
            <person name="Eme L."/>
            <person name="Dacks J.B."/>
            <person name="Karnkowska A."/>
            <person name="Elias M."/>
            <person name="Hampl V."/>
        </authorList>
    </citation>
    <scope>NUCLEOTIDE SEQUENCE [LARGE SCALE GENOMIC DNA]</scope>
    <source>
        <strain evidence="4">NAU3</strain>
        <tissue evidence="4">Gut</tissue>
    </source>
</reference>
<comment type="caution">
    <text evidence="4">The sequence shown here is derived from an EMBL/GenBank/DDBJ whole genome shotgun (WGS) entry which is preliminary data.</text>
</comment>
<dbReference type="EMBL" id="JARBJD010000066">
    <property type="protein sequence ID" value="KAK2955466.1"/>
    <property type="molecule type" value="Genomic_DNA"/>
</dbReference>
<dbReference type="Pfam" id="PF03489">
    <property type="entry name" value="SapB_2"/>
    <property type="match status" value="1"/>
</dbReference>
<dbReference type="InterPro" id="IPR011001">
    <property type="entry name" value="Saposin-like"/>
</dbReference>
<dbReference type="InterPro" id="IPR008138">
    <property type="entry name" value="SapB_2"/>
</dbReference>
<dbReference type="Proteomes" id="UP001281761">
    <property type="component" value="Unassembled WGS sequence"/>
</dbReference>
<keyword evidence="2" id="KW-0732">Signal</keyword>
<dbReference type="Gene3D" id="1.10.225.10">
    <property type="entry name" value="Saposin-like"/>
    <property type="match status" value="1"/>
</dbReference>
<dbReference type="SMART" id="SM00741">
    <property type="entry name" value="SapB"/>
    <property type="match status" value="1"/>
</dbReference>
<keyword evidence="5" id="KW-1185">Reference proteome</keyword>
<feature type="signal peptide" evidence="2">
    <location>
        <begin position="1"/>
        <end position="26"/>
    </location>
</feature>